<keyword evidence="2" id="KW-1185">Reference proteome</keyword>
<dbReference type="Proteomes" id="UP000015106">
    <property type="component" value="Chromosome 4"/>
</dbReference>
<sequence>MQENPTSSRVYDVRPRAESVCMMAMAEHDRISRRSI</sequence>
<reference evidence="2" key="1">
    <citation type="journal article" date="2013" name="Nature">
        <title>Draft genome of the wheat A-genome progenitor Triticum urartu.</title>
        <authorList>
            <person name="Ling H.Q."/>
            <person name="Zhao S."/>
            <person name="Liu D."/>
            <person name="Wang J."/>
            <person name="Sun H."/>
            <person name="Zhang C."/>
            <person name="Fan H."/>
            <person name="Li D."/>
            <person name="Dong L."/>
            <person name="Tao Y."/>
            <person name="Gao C."/>
            <person name="Wu H."/>
            <person name="Li Y."/>
            <person name="Cui Y."/>
            <person name="Guo X."/>
            <person name="Zheng S."/>
            <person name="Wang B."/>
            <person name="Yu K."/>
            <person name="Liang Q."/>
            <person name="Yang W."/>
            <person name="Lou X."/>
            <person name="Chen J."/>
            <person name="Feng M."/>
            <person name="Jian J."/>
            <person name="Zhang X."/>
            <person name="Luo G."/>
            <person name="Jiang Y."/>
            <person name="Liu J."/>
            <person name="Wang Z."/>
            <person name="Sha Y."/>
            <person name="Zhang B."/>
            <person name="Wu H."/>
            <person name="Tang D."/>
            <person name="Shen Q."/>
            <person name="Xue P."/>
            <person name="Zou S."/>
            <person name="Wang X."/>
            <person name="Liu X."/>
            <person name="Wang F."/>
            <person name="Yang Y."/>
            <person name="An X."/>
            <person name="Dong Z."/>
            <person name="Zhang K."/>
            <person name="Zhang X."/>
            <person name="Luo M.C."/>
            <person name="Dvorak J."/>
            <person name="Tong Y."/>
            <person name="Wang J."/>
            <person name="Yang H."/>
            <person name="Li Z."/>
            <person name="Wang D."/>
            <person name="Zhang A."/>
            <person name="Wang J."/>
        </authorList>
    </citation>
    <scope>NUCLEOTIDE SEQUENCE</scope>
    <source>
        <strain evidence="2">cv. G1812</strain>
    </source>
</reference>
<reference evidence="1" key="2">
    <citation type="submission" date="2018-03" db="EMBL/GenBank/DDBJ databases">
        <title>The Triticum urartu genome reveals the dynamic nature of wheat genome evolution.</title>
        <authorList>
            <person name="Ling H."/>
            <person name="Ma B."/>
            <person name="Shi X."/>
            <person name="Liu H."/>
            <person name="Dong L."/>
            <person name="Sun H."/>
            <person name="Cao Y."/>
            <person name="Gao Q."/>
            <person name="Zheng S."/>
            <person name="Li Y."/>
            <person name="Yu Y."/>
            <person name="Du H."/>
            <person name="Qi M."/>
            <person name="Li Y."/>
            <person name="Yu H."/>
            <person name="Cui Y."/>
            <person name="Wang N."/>
            <person name="Chen C."/>
            <person name="Wu H."/>
            <person name="Zhao Y."/>
            <person name="Zhang J."/>
            <person name="Li Y."/>
            <person name="Zhou W."/>
            <person name="Zhang B."/>
            <person name="Hu W."/>
            <person name="Eijk M."/>
            <person name="Tang J."/>
            <person name="Witsenboer H."/>
            <person name="Zhao S."/>
            <person name="Li Z."/>
            <person name="Zhang A."/>
            <person name="Wang D."/>
            <person name="Liang C."/>
        </authorList>
    </citation>
    <scope>NUCLEOTIDE SEQUENCE [LARGE SCALE GENOMIC DNA]</scope>
    <source>
        <strain evidence="1">cv. G1812</strain>
    </source>
</reference>
<reference evidence="1" key="3">
    <citation type="submission" date="2022-06" db="UniProtKB">
        <authorList>
            <consortium name="EnsemblPlants"/>
        </authorList>
    </citation>
    <scope>IDENTIFICATION</scope>
</reference>
<dbReference type="EnsemblPlants" id="TuG1812G0400001851.01.T01">
    <property type="protein sequence ID" value="TuG1812G0400001851.01.T01.cds397080"/>
    <property type="gene ID" value="TuG1812G0400001851.01"/>
</dbReference>
<organism evidence="1 2">
    <name type="scientific">Triticum urartu</name>
    <name type="common">Red wild einkorn</name>
    <name type="synonym">Crithodium urartu</name>
    <dbReference type="NCBI Taxonomy" id="4572"/>
    <lineage>
        <taxon>Eukaryota</taxon>
        <taxon>Viridiplantae</taxon>
        <taxon>Streptophyta</taxon>
        <taxon>Embryophyta</taxon>
        <taxon>Tracheophyta</taxon>
        <taxon>Spermatophyta</taxon>
        <taxon>Magnoliopsida</taxon>
        <taxon>Liliopsida</taxon>
        <taxon>Poales</taxon>
        <taxon>Poaceae</taxon>
        <taxon>BOP clade</taxon>
        <taxon>Pooideae</taxon>
        <taxon>Triticodae</taxon>
        <taxon>Triticeae</taxon>
        <taxon>Triticinae</taxon>
        <taxon>Triticum</taxon>
    </lineage>
</organism>
<dbReference type="Gramene" id="TuG1812G0400001851.01.T01">
    <property type="protein sequence ID" value="TuG1812G0400001851.01.T01.cds397080"/>
    <property type="gene ID" value="TuG1812G0400001851.01"/>
</dbReference>
<name>A0A8R7Q2Q6_TRIUA</name>
<protein>
    <submittedName>
        <fullName evidence="1">Uncharacterized protein</fullName>
    </submittedName>
</protein>
<evidence type="ECO:0000313" key="1">
    <source>
        <dbReference type="EnsemblPlants" id="TuG1812G0400001851.01.T01.cds397080"/>
    </source>
</evidence>
<proteinExistence type="predicted"/>
<accession>A0A8R7Q2Q6</accession>
<evidence type="ECO:0000313" key="2">
    <source>
        <dbReference type="Proteomes" id="UP000015106"/>
    </source>
</evidence>
<dbReference type="AlphaFoldDB" id="A0A8R7Q2Q6"/>